<sequence length="243" mass="27174">MSVKFSTLILKVDLSCCQCNRKIKKLLCKIQDRENIRLIAYDDKNNTVTISGPFDPHYLKRKLYCKACKIIKDIQIPPPPPPPPEKKPDPPPPEKKPDPPAEKKPDPPPEKKPDPPPEKKPDPPPEKKPDPPPEKKPDPPPEKKPEKKPEPPKSVWPPGPVCCNQPCYVGMFGGLKCASCGMVYTWTNQGPPPVMVYNQPPVPRPYYYDGYSYGYGHGCACGCGQPKTCQFICEDNSSQCTIM</sequence>
<organism evidence="2 3">
    <name type="scientific">Dioscorea cayennensis subsp. rotundata</name>
    <name type="common">White Guinea yam</name>
    <name type="synonym">Dioscorea rotundata</name>
    <dbReference type="NCBI Taxonomy" id="55577"/>
    <lineage>
        <taxon>Eukaryota</taxon>
        <taxon>Viridiplantae</taxon>
        <taxon>Streptophyta</taxon>
        <taxon>Embryophyta</taxon>
        <taxon>Tracheophyta</taxon>
        <taxon>Spermatophyta</taxon>
        <taxon>Magnoliopsida</taxon>
        <taxon>Liliopsida</taxon>
        <taxon>Dioscoreales</taxon>
        <taxon>Dioscoreaceae</taxon>
        <taxon>Dioscorea</taxon>
    </lineage>
</organism>
<dbReference type="PANTHER" id="PTHR47488">
    <property type="entry name" value="HEAVY METAL TRANSPORT/DETOXIFICATION SUPERFAMILY PROTEIN"/>
    <property type="match status" value="1"/>
</dbReference>
<feature type="compositionally biased region" description="Basic and acidic residues" evidence="1">
    <location>
        <begin position="84"/>
        <end position="151"/>
    </location>
</feature>
<feature type="region of interest" description="Disordered" evidence="1">
    <location>
        <begin position="75"/>
        <end position="155"/>
    </location>
</feature>
<dbReference type="PANTHER" id="PTHR47488:SF7">
    <property type="entry name" value="HEAVY METAL TRANSPORT_DETOXIFICATION SUPERFAMILY PROTEIN"/>
    <property type="match status" value="1"/>
</dbReference>
<reference evidence="3" key="1">
    <citation type="submission" date="2025-08" db="UniProtKB">
        <authorList>
            <consortium name="RefSeq"/>
        </authorList>
    </citation>
    <scope>IDENTIFICATION</scope>
</reference>
<name>A0AB40CHA7_DIOCR</name>
<dbReference type="Gene3D" id="3.30.70.100">
    <property type="match status" value="1"/>
</dbReference>
<dbReference type="AlphaFoldDB" id="A0AB40CHA7"/>
<keyword evidence="2" id="KW-1185">Reference proteome</keyword>
<accession>A0AB40CHA7</accession>
<protein>
    <submittedName>
        <fullName evidence="3">Protein PYRICULARIA ORYZAE RESISTANCE 21-like</fullName>
    </submittedName>
</protein>
<dbReference type="InterPro" id="IPR044169">
    <property type="entry name" value="PI21"/>
</dbReference>
<dbReference type="RefSeq" id="XP_039139391.1">
    <property type="nucleotide sequence ID" value="XM_039283457.1"/>
</dbReference>
<dbReference type="GeneID" id="120276765"/>
<dbReference type="Proteomes" id="UP001515500">
    <property type="component" value="Chromosome 15"/>
</dbReference>
<evidence type="ECO:0000313" key="2">
    <source>
        <dbReference type="Proteomes" id="UP001515500"/>
    </source>
</evidence>
<evidence type="ECO:0000256" key="1">
    <source>
        <dbReference type="SAM" id="MobiDB-lite"/>
    </source>
</evidence>
<proteinExistence type="predicted"/>
<dbReference type="PRINTS" id="PR01217">
    <property type="entry name" value="PRICHEXTENSN"/>
</dbReference>
<gene>
    <name evidence="3" type="primary">LOC120276765</name>
</gene>
<evidence type="ECO:0000313" key="3">
    <source>
        <dbReference type="RefSeq" id="XP_039139391.1"/>
    </source>
</evidence>
<dbReference type="GO" id="GO:1900150">
    <property type="term" value="P:regulation of defense response to fungus"/>
    <property type="evidence" value="ECO:0007669"/>
    <property type="project" value="InterPro"/>
</dbReference>